<proteinExistence type="predicted"/>
<accession>A0A101HGX5</accession>
<keyword evidence="2" id="KW-1133">Transmembrane helix</keyword>
<reference evidence="4" key="1">
    <citation type="journal article" date="2015" name="MBio">
        <title>Genome-Resolved Metagenomic Analysis Reveals Roles for Candidate Phyla and Other Microbial Community Members in Biogeochemical Transformations in Oil Reservoirs.</title>
        <authorList>
            <person name="Hu P."/>
            <person name="Tom L."/>
            <person name="Singh A."/>
            <person name="Thomas B.C."/>
            <person name="Baker B.J."/>
            <person name="Piceno Y.M."/>
            <person name="Andersen G.L."/>
            <person name="Banfield J.F."/>
        </authorList>
    </citation>
    <scope>NUCLEOTIDE SEQUENCE [LARGE SCALE GENOMIC DNA]</scope>
</reference>
<feature type="transmembrane region" description="Helical" evidence="2">
    <location>
        <begin position="21"/>
        <end position="47"/>
    </location>
</feature>
<gene>
    <name evidence="3" type="ORF">XD93_0777</name>
</gene>
<name>A0A101HGX5_9BACT</name>
<keyword evidence="1" id="KW-0175">Coiled coil</keyword>
<dbReference type="AlphaFoldDB" id="A0A101HGX5"/>
<keyword evidence="2 3" id="KW-0812">Transmembrane</keyword>
<dbReference type="InterPro" id="IPR007060">
    <property type="entry name" value="FtsL/DivIC"/>
</dbReference>
<organism evidence="3 4">
    <name type="scientific">candidate division WS6 bacterium 34_10</name>
    <dbReference type="NCBI Taxonomy" id="1641389"/>
    <lineage>
        <taxon>Bacteria</taxon>
        <taxon>Candidatus Dojkabacteria</taxon>
    </lineage>
</organism>
<evidence type="ECO:0000256" key="1">
    <source>
        <dbReference type="SAM" id="Coils"/>
    </source>
</evidence>
<sequence>MPKVRYNKRNQSRRSTKESNWINRILDSGLGQIVLLIISALMILSVYRSVKQMSQKISLLRQAEQEVRELRLKNLELSLRIENAGSIESLEKEARDRLNYGKENEIVFVIDDDLIEVGKEKVQAILYPEEDIVEEDVFDEWVDFIVRGY</sequence>
<evidence type="ECO:0000313" key="4">
    <source>
        <dbReference type="Proteomes" id="UP000053904"/>
    </source>
</evidence>
<evidence type="ECO:0000256" key="2">
    <source>
        <dbReference type="SAM" id="Phobius"/>
    </source>
</evidence>
<protein>
    <submittedName>
        <fullName evidence="3">Transmembrane(S)protein</fullName>
    </submittedName>
</protein>
<feature type="coiled-coil region" evidence="1">
    <location>
        <begin position="53"/>
        <end position="80"/>
    </location>
</feature>
<keyword evidence="2" id="KW-0472">Membrane</keyword>
<comment type="caution">
    <text evidence="3">The sequence shown here is derived from an EMBL/GenBank/DDBJ whole genome shotgun (WGS) entry which is preliminary data.</text>
</comment>
<evidence type="ECO:0000313" key="3">
    <source>
        <dbReference type="EMBL" id="KUK76673.1"/>
    </source>
</evidence>
<dbReference type="Proteomes" id="UP000053904">
    <property type="component" value="Unassembled WGS sequence"/>
</dbReference>
<dbReference type="EMBL" id="LGGO01000118">
    <property type="protein sequence ID" value="KUK76673.1"/>
    <property type="molecule type" value="Genomic_DNA"/>
</dbReference>
<dbReference type="Pfam" id="PF04977">
    <property type="entry name" value="DivIC"/>
    <property type="match status" value="1"/>
</dbReference>